<accession>A0A1E1KJY1</accession>
<dbReference type="EMBL" id="FJUX01000030">
    <property type="protein sequence ID" value="CZS97114.1"/>
    <property type="molecule type" value="Genomic_DNA"/>
</dbReference>
<sequence length="32" mass="3652">MSLHLFKIDRNEGPFGFVSNKMQNQGTQEIGQ</sequence>
<dbReference type="Proteomes" id="UP000178912">
    <property type="component" value="Unassembled WGS sequence"/>
</dbReference>
<dbReference type="AlphaFoldDB" id="A0A1E1KJY1"/>
<name>A0A1E1KJY1_9HELO</name>
<keyword evidence="2" id="KW-1185">Reference proteome</keyword>
<evidence type="ECO:0000313" key="2">
    <source>
        <dbReference type="Proteomes" id="UP000178912"/>
    </source>
</evidence>
<protein>
    <submittedName>
        <fullName evidence="1">Uncharacterized protein</fullName>
    </submittedName>
</protein>
<organism evidence="1 2">
    <name type="scientific">Rhynchosporium agropyri</name>
    <dbReference type="NCBI Taxonomy" id="914238"/>
    <lineage>
        <taxon>Eukaryota</taxon>
        <taxon>Fungi</taxon>
        <taxon>Dikarya</taxon>
        <taxon>Ascomycota</taxon>
        <taxon>Pezizomycotina</taxon>
        <taxon>Leotiomycetes</taxon>
        <taxon>Helotiales</taxon>
        <taxon>Ploettnerulaceae</taxon>
        <taxon>Rhynchosporium</taxon>
    </lineage>
</organism>
<reference evidence="2" key="1">
    <citation type="submission" date="2016-03" db="EMBL/GenBank/DDBJ databases">
        <authorList>
            <person name="Guldener U."/>
        </authorList>
    </citation>
    <scope>NUCLEOTIDE SEQUENCE [LARGE SCALE GENOMIC DNA]</scope>
    <source>
        <strain evidence="2">04CH-RAC-A.6.1</strain>
    </source>
</reference>
<evidence type="ECO:0000313" key="1">
    <source>
        <dbReference type="EMBL" id="CZS97114.1"/>
    </source>
</evidence>
<proteinExistence type="predicted"/>
<gene>
    <name evidence="1" type="ORF">RAG0_06242</name>
</gene>